<keyword evidence="9" id="KW-1185">Reference proteome</keyword>
<evidence type="ECO:0000256" key="2">
    <source>
        <dbReference type="ARBA" id="ARBA00004496"/>
    </source>
</evidence>
<proteinExistence type="predicted"/>
<accession>A0A6A6HRF5</accession>
<sequence>MSSDAHRQLAAGAEHDFYALLGVPSDADEKTIKREYRKSSLKYHPDQNPDDPDAATKFQLLSDARDILLDSTLRAVYDNARRAQEQKQRQHELLDSRRRQMKEDLESREKGFKRKQEEELITKAKIRRMREEGERRRKELNARRMKEATEAETQILQQAGAAHAVKETVSTSRVPSTLKPTDPDYMRNYMRRTLDRLRATQRKRDLEAQRITK</sequence>
<dbReference type="Gene3D" id="1.10.287.110">
    <property type="entry name" value="DnaJ domain"/>
    <property type="match status" value="1"/>
</dbReference>
<evidence type="ECO:0000313" key="8">
    <source>
        <dbReference type="EMBL" id="KAF2240020.1"/>
    </source>
</evidence>
<keyword evidence="4" id="KW-0143">Chaperone</keyword>
<dbReference type="EMBL" id="ML991771">
    <property type="protein sequence ID" value="KAF2240020.1"/>
    <property type="molecule type" value="Genomic_DNA"/>
</dbReference>
<evidence type="ECO:0000256" key="3">
    <source>
        <dbReference type="ARBA" id="ARBA00022490"/>
    </source>
</evidence>
<dbReference type="AlphaFoldDB" id="A0A6A6HRF5"/>
<evidence type="ECO:0000313" key="9">
    <source>
        <dbReference type="Proteomes" id="UP000800092"/>
    </source>
</evidence>
<gene>
    <name evidence="8" type="ORF">EV356DRAFT_495864</name>
</gene>
<feature type="domain" description="J" evidence="7">
    <location>
        <begin position="16"/>
        <end position="81"/>
    </location>
</feature>
<dbReference type="Pfam" id="PF00226">
    <property type="entry name" value="DnaJ"/>
    <property type="match status" value="1"/>
</dbReference>
<dbReference type="InterPro" id="IPR036869">
    <property type="entry name" value="J_dom_sf"/>
</dbReference>
<dbReference type="GO" id="GO:0000390">
    <property type="term" value="P:spliceosomal complex disassembly"/>
    <property type="evidence" value="ECO:0007669"/>
    <property type="project" value="TreeGrafter"/>
</dbReference>
<dbReference type="PROSITE" id="PS50076">
    <property type="entry name" value="DNAJ_2"/>
    <property type="match status" value="1"/>
</dbReference>
<dbReference type="CDD" id="cd06257">
    <property type="entry name" value="DnaJ"/>
    <property type="match status" value="1"/>
</dbReference>
<dbReference type="PRINTS" id="PR00625">
    <property type="entry name" value="JDOMAIN"/>
</dbReference>
<evidence type="ECO:0000256" key="4">
    <source>
        <dbReference type="ARBA" id="ARBA00023186"/>
    </source>
</evidence>
<dbReference type="GO" id="GO:0005681">
    <property type="term" value="C:spliceosomal complex"/>
    <property type="evidence" value="ECO:0007669"/>
    <property type="project" value="TreeGrafter"/>
</dbReference>
<dbReference type="Proteomes" id="UP000800092">
    <property type="component" value="Unassembled WGS sequence"/>
</dbReference>
<name>A0A6A6HRF5_VIRVR</name>
<dbReference type="PANTHER" id="PTHR44313:SF1">
    <property type="entry name" value="DNAJ HOMOLOG SUBFAMILY C MEMBER 17"/>
    <property type="match status" value="1"/>
</dbReference>
<keyword evidence="3" id="KW-0963">Cytoplasm</keyword>
<dbReference type="InterPro" id="IPR001623">
    <property type="entry name" value="DnaJ_domain"/>
</dbReference>
<evidence type="ECO:0000256" key="6">
    <source>
        <dbReference type="SAM" id="MobiDB-lite"/>
    </source>
</evidence>
<comment type="subcellular location">
    <subcellularLocation>
        <location evidence="2">Cytoplasm</location>
    </subcellularLocation>
    <subcellularLocation>
        <location evidence="1">Nucleus</location>
    </subcellularLocation>
</comment>
<protein>
    <submittedName>
        <fullName evidence="8">DnaJ-domain-containing protein</fullName>
    </submittedName>
</protein>
<dbReference type="SUPFAM" id="SSF46565">
    <property type="entry name" value="Chaperone J-domain"/>
    <property type="match status" value="1"/>
</dbReference>
<feature type="compositionally biased region" description="Polar residues" evidence="6">
    <location>
        <begin position="168"/>
        <end position="179"/>
    </location>
</feature>
<dbReference type="InterPro" id="IPR052094">
    <property type="entry name" value="Pre-mRNA-splicing_ERAD"/>
</dbReference>
<evidence type="ECO:0000256" key="1">
    <source>
        <dbReference type="ARBA" id="ARBA00004123"/>
    </source>
</evidence>
<evidence type="ECO:0000256" key="5">
    <source>
        <dbReference type="ARBA" id="ARBA00023242"/>
    </source>
</evidence>
<keyword evidence="5" id="KW-0539">Nucleus</keyword>
<feature type="region of interest" description="Disordered" evidence="6">
    <location>
        <begin position="162"/>
        <end position="184"/>
    </location>
</feature>
<dbReference type="GO" id="GO:0005737">
    <property type="term" value="C:cytoplasm"/>
    <property type="evidence" value="ECO:0007669"/>
    <property type="project" value="UniProtKB-SubCell"/>
</dbReference>
<evidence type="ECO:0000259" key="7">
    <source>
        <dbReference type="PROSITE" id="PS50076"/>
    </source>
</evidence>
<dbReference type="PANTHER" id="PTHR44313">
    <property type="entry name" value="DNAJ HOMOLOG SUBFAMILY C MEMBER 17"/>
    <property type="match status" value="1"/>
</dbReference>
<feature type="region of interest" description="Disordered" evidence="6">
    <location>
        <begin position="82"/>
        <end position="110"/>
    </location>
</feature>
<dbReference type="SMART" id="SM00271">
    <property type="entry name" value="DnaJ"/>
    <property type="match status" value="1"/>
</dbReference>
<dbReference type="OrthoDB" id="10250354at2759"/>
<reference evidence="8" key="1">
    <citation type="journal article" date="2020" name="Stud. Mycol.">
        <title>101 Dothideomycetes genomes: a test case for predicting lifestyles and emergence of pathogens.</title>
        <authorList>
            <person name="Haridas S."/>
            <person name="Albert R."/>
            <person name="Binder M."/>
            <person name="Bloem J."/>
            <person name="Labutti K."/>
            <person name="Salamov A."/>
            <person name="Andreopoulos B."/>
            <person name="Baker S."/>
            <person name="Barry K."/>
            <person name="Bills G."/>
            <person name="Bluhm B."/>
            <person name="Cannon C."/>
            <person name="Castanera R."/>
            <person name="Culley D."/>
            <person name="Daum C."/>
            <person name="Ezra D."/>
            <person name="Gonzalez J."/>
            <person name="Henrissat B."/>
            <person name="Kuo A."/>
            <person name="Liang C."/>
            <person name="Lipzen A."/>
            <person name="Lutzoni F."/>
            <person name="Magnuson J."/>
            <person name="Mondo S."/>
            <person name="Nolan M."/>
            <person name="Ohm R."/>
            <person name="Pangilinan J."/>
            <person name="Park H.-J."/>
            <person name="Ramirez L."/>
            <person name="Alfaro M."/>
            <person name="Sun H."/>
            <person name="Tritt A."/>
            <person name="Yoshinaga Y."/>
            <person name="Zwiers L.-H."/>
            <person name="Turgeon B."/>
            <person name="Goodwin S."/>
            <person name="Spatafora J."/>
            <person name="Crous P."/>
            <person name="Grigoriev I."/>
        </authorList>
    </citation>
    <scope>NUCLEOTIDE SEQUENCE</scope>
    <source>
        <strain evidence="8">Tuck. ex Michener</strain>
    </source>
</reference>
<organism evidence="8 9">
    <name type="scientific">Viridothelium virens</name>
    <name type="common">Speckled blister lichen</name>
    <name type="synonym">Trypethelium virens</name>
    <dbReference type="NCBI Taxonomy" id="1048519"/>
    <lineage>
        <taxon>Eukaryota</taxon>
        <taxon>Fungi</taxon>
        <taxon>Dikarya</taxon>
        <taxon>Ascomycota</taxon>
        <taxon>Pezizomycotina</taxon>
        <taxon>Dothideomycetes</taxon>
        <taxon>Dothideomycetes incertae sedis</taxon>
        <taxon>Trypetheliales</taxon>
        <taxon>Trypetheliaceae</taxon>
        <taxon>Viridothelium</taxon>
    </lineage>
</organism>